<dbReference type="AlphaFoldDB" id="A0A2H3JPL6"/>
<evidence type="ECO:0000259" key="2">
    <source>
        <dbReference type="Pfam" id="PF16335"/>
    </source>
</evidence>
<dbReference type="Pfam" id="PF16335">
    <property type="entry name" value="GtaA_6_Hairpin"/>
    <property type="match status" value="1"/>
</dbReference>
<protein>
    <submittedName>
        <fullName evidence="3">DUF1793-domain-containing protein</fullName>
    </submittedName>
</protein>
<feature type="region of interest" description="Disordered" evidence="1">
    <location>
        <begin position="322"/>
        <end position="369"/>
    </location>
</feature>
<name>A0A2H3JPL6_WOLCO</name>
<dbReference type="InterPro" id="IPR052743">
    <property type="entry name" value="Glutaminase_GtaA"/>
</dbReference>
<dbReference type="PANTHER" id="PTHR31987">
    <property type="entry name" value="GLUTAMINASE A-RELATED"/>
    <property type="match status" value="1"/>
</dbReference>
<proteinExistence type="predicted"/>
<organism evidence="3 4">
    <name type="scientific">Wolfiporia cocos (strain MD-104)</name>
    <name type="common">Brown rot fungus</name>
    <dbReference type="NCBI Taxonomy" id="742152"/>
    <lineage>
        <taxon>Eukaryota</taxon>
        <taxon>Fungi</taxon>
        <taxon>Dikarya</taxon>
        <taxon>Basidiomycota</taxon>
        <taxon>Agaricomycotina</taxon>
        <taxon>Agaricomycetes</taxon>
        <taxon>Polyporales</taxon>
        <taxon>Phaeolaceae</taxon>
        <taxon>Wolfiporia</taxon>
    </lineage>
</organism>
<dbReference type="PANTHER" id="PTHR31987:SF14">
    <property type="entry name" value="PUTATIVE (AFU_ORTHOLOGUE AFUA_6G09910)-RELATED"/>
    <property type="match status" value="1"/>
</dbReference>
<feature type="domain" description="Glutaminase A central" evidence="2">
    <location>
        <begin position="1"/>
        <end position="230"/>
    </location>
</feature>
<dbReference type="InterPro" id="IPR032514">
    <property type="entry name" value="GtaA_central"/>
</dbReference>
<dbReference type="EMBL" id="KB468146">
    <property type="protein sequence ID" value="PCH43425.1"/>
    <property type="molecule type" value="Genomic_DNA"/>
</dbReference>
<evidence type="ECO:0000313" key="4">
    <source>
        <dbReference type="Proteomes" id="UP000218811"/>
    </source>
</evidence>
<accession>A0A2H3JPL6</accession>
<sequence length="401" mass="42703">MALAAARASGDGSLLAQYYLLLSNWANYLVQKSETPSNQESADGQSNANMTNLAIKGIIGIQAMSEISKAVQEDTDSQKFASTASAYMNTWKSLALSSNQQNILFAYGDSDSWGLMYNLYADLLLQTHLVDETIYQDQTVFYGTLIDGGSNGTYGLPIDSLETSVGNSTWLMFTAATATNNTLRNQLISYVWDRASDNSTFDPFPTEYNVNSGTITQSYANPAQGALFAPLALTIANTTIKIPPPAPSAAITKASHVGAIVGGVVGGGGTEKDGNPETYEADPFTYQPAPVIPAATITSSNTSLEQQPPVAMSTKIREYLASQRQARTAPAPVPASNASESTSASASAARQEPPTFPGTADAAIPSPEILNLQTEVENLRRAMEQLREERVLDAPPEYVAE</sequence>
<feature type="compositionally biased region" description="Low complexity" evidence="1">
    <location>
        <begin position="335"/>
        <end position="349"/>
    </location>
</feature>
<evidence type="ECO:0000256" key="1">
    <source>
        <dbReference type="SAM" id="MobiDB-lite"/>
    </source>
</evidence>
<evidence type="ECO:0000313" key="3">
    <source>
        <dbReference type="EMBL" id="PCH43425.1"/>
    </source>
</evidence>
<keyword evidence="4" id="KW-1185">Reference proteome</keyword>
<reference evidence="3 4" key="1">
    <citation type="journal article" date="2012" name="Science">
        <title>The Paleozoic origin of enzymatic lignin decomposition reconstructed from 31 fungal genomes.</title>
        <authorList>
            <person name="Floudas D."/>
            <person name="Binder M."/>
            <person name="Riley R."/>
            <person name="Barry K."/>
            <person name="Blanchette R.A."/>
            <person name="Henrissat B."/>
            <person name="Martinez A.T."/>
            <person name="Otillar R."/>
            <person name="Spatafora J.W."/>
            <person name="Yadav J.S."/>
            <person name="Aerts A."/>
            <person name="Benoit I."/>
            <person name="Boyd A."/>
            <person name="Carlson A."/>
            <person name="Copeland A."/>
            <person name="Coutinho P.M."/>
            <person name="de Vries R.P."/>
            <person name="Ferreira P."/>
            <person name="Findley K."/>
            <person name="Foster B."/>
            <person name="Gaskell J."/>
            <person name="Glotzer D."/>
            <person name="Gorecki P."/>
            <person name="Heitman J."/>
            <person name="Hesse C."/>
            <person name="Hori C."/>
            <person name="Igarashi K."/>
            <person name="Jurgens J.A."/>
            <person name="Kallen N."/>
            <person name="Kersten P."/>
            <person name="Kohler A."/>
            <person name="Kuees U."/>
            <person name="Kumar T.K.A."/>
            <person name="Kuo A."/>
            <person name="LaButti K."/>
            <person name="Larrondo L.F."/>
            <person name="Lindquist E."/>
            <person name="Ling A."/>
            <person name="Lombard V."/>
            <person name="Lucas S."/>
            <person name="Lundell T."/>
            <person name="Martin R."/>
            <person name="McLaughlin D.J."/>
            <person name="Morgenstern I."/>
            <person name="Morin E."/>
            <person name="Murat C."/>
            <person name="Nagy L.G."/>
            <person name="Nolan M."/>
            <person name="Ohm R.A."/>
            <person name="Patyshakuliyeva A."/>
            <person name="Rokas A."/>
            <person name="Ruiz-Duenas F.J."/>
            <person name="Sabat G."/>
            <person name="Salamov A."/>
            <person name="Samejima M."/>
            <person name="Schmutz J."/>
            <person name="Slot J.C."/>
            <person name="St John F."/>
            <person name="Stenlid J."/>
            <person name="Sun H."/>
            <person name="Sun S."/>
            <person name="Syed K."/>
            <person name="Tsang A."/>
            <person name="Wiebenga A."/>
            <person name="Young D."/>
            <person name="Pisabarro A."/>
            <person name="Eastwood D.C."/>
            <person name="Martin F."/>
            <person name="Cullen D."/>
            <person name="Grigoriev I.V."/>
            <person name="Hibbett D.S."/>
        </authorList>
    </citation>
    <scope>NUCLEOTIDE SEQUENCE [LARGE SCALE GENOMIC DNA]</scope>
    <source>
        <strain evidence="3 4">MD-104</strain>
    </source>
</reference>
<dbReference type="STRING" id="742152.A0A2H3JPL6"/>
<dbReference type="Proteomes" id="UP000218811">
    <property type="component" value="Unassembled WGS sequence"/>
</dbReference>
<gene>
    <name evidence="3" type="ORF">WOLCODRAFT_164433</name>
</gene>
<dbReference type="OrthoDB" id="2803628at2759"/>